<dbReference type="KEGG" id="pkb:B4V02_22395"/>
<dbReference type="InterPro" id="IPR049730">
    <property type="entry name" value="SNF2/RAD54-like_C"/>
</dbReference>
<dbReference type="PANTHER" id="PTHR10799">
    <property type="entry name" value="SNF2/RAD54 HELICASE FAMILY"/>
    <property type="match status" value="1"/>
</dbReference>
<protein>
    <submittedName>
        <fullName evidence="4">ATP-dependent helicase</fullName>
    </submittedName>
</protein>
<dbReference type="Proteomes" id="UP000214666">
    <property type="component" value="Chromosome"/>
</dbReference>
<dbReference type="Gene3D" id="3.40.50.300">
    <property type="entry name" value="P-loop containing nucleotide triphosphate hydrolases"/>
    <property type="match status" value="1"/>
</dbReference>
<dbReference type="OrthoDB" id="9760715at2"/>
<keyword evidence="4" id="KW-0067">ATP-binding</keyword>
<dbReference type="GO" id="GO:0016787">
    <property type="term" value="F:hydrolase activity"/>
    <property type="evidence" value="ECO:0007669"/>
    <property type="project" value="UniProtKB-KW"/>
</dbReference>
<evidence type="ECO:0000259" key="2">
    <source>
        <dbReference type="PROSITE" id="PS51192"/>
    </source>
</evidence>
<keyword evidence="1" id="KW-0378">Hydrolase</keyword>
<feature type="domain" description="Helicase C-terminal" evidence="3">
    <location>
        <begin position="872"/>
        <end position="1028"/>
    </location>
</feature>
<feature type="domain" description="Helicase ATP-binding" evidence="2">
    <location>
        <begin position="579"/>
        <end position="742"/>
    </location>
</feature>
<keyword evidence="4" id="KW-0547">Nucleotide-binding</keyword>
<dbReference type="CDD" id="cd18012">
    <property type="entry name" value="DEXQc_arch_SWI2_SNF2"/>
    <property type="match status" value="1"/>
</dbReference>
<organism evidence="4 5">
    <name type="scientific">Paenibacillus kribbensis</name>
    <dbReference type="NCBI Taxonomy" id="172713"/>
    <lineage>
        <taxon>Bacteria</taxon>
        <taxon>Bacillati</taxon>
        <taxon>Bacillota</taxon>
        <taxon>Bacilli</taxon>
        <taxon>Bacillales</taxon>
        <taxon>Paenibacillaceae</taxon>
        <taxon>Paenibacillus</taxon>
    </lineage>
</organism>
<dbReference type="InterPro" id="IPR014001">
    <property type="entry name" value="Helicase_ATP-bd"/>
</dbReference>
<dbReference type="EMBL" id="CP020028">
    <property type="protein sequence ID" value="ASR49254.1"/>
    <property type="molecule type" value="Genomic_DNA"/>
</dbReference>
<reference evidence="4 5" key="1">
    <citation type="submission" date="2017-03" db="EMBL/GenBank/DDBJ databases">
        <title>Complete genome sequence of Paenibacillus Kribbensis producing bioflocculants.</title>
        <authorList>
            <person name="Lee H.-G."/>
            <person name="Oh H.-M."/>
        </authorList>
    </citation>
    <scope>NUCLEOTIDE SEQUENCE [LARGE SCALE GENOMIC DNA]</scope>
    <source>
        <strain evidence="4 5">AM49</strain>
    </source>
</reference>
<dbReference type="InterPro" id="IPR027417">
    <property type="entry name" value="P-loop_NTPase"/>
</dbReference>
<sequence>MNQPLYGIWLGDVFFCFSGETSEPRIDAWSSVIRRLTLKGDLRPFRQAALRLAEVRIPNTARVETAGRGGKRRSMLGRTLEGLALEPRETMALLTRMDEKGCAASGIALGEEMQYWQKAAYFALELMQRGEIVPSLTEARPSGPRRRGPEAAVGVWIPRLRQEEDIRRFHELAAAMPAVCMAAPAVFAGKEPETREDAAGIVLYSFLRAVVHAETTAVLAASERELGRYRAEYRRGGSPLAELWWNSLLTGSRQVAIQGTPVEMEELVLQASSLEGSAMPVTEREEQEPIEGQLRLCLRLEPALEENVKEWRITFWVESDAEPGLRLPALTLWAHPERDLIRRGIVYRQVQAQLLMRLGQAADAAPILLEALNRPYPEGLILEPEMFFRFLTEAVPALQKNGITVQMPSRWSREGRRRAGLRLKMRSTERGAKPDGVITDTSSVGINRMISFDAEAVLGDTTLTMEELESIVAANLPYVRLGGEWIEVDPKEIRQVLRFIKRGEDGEMTLSEWMHLAAENEGAGEASWKGLSIFGAESVGLLASLAEGGVLRSVEPRPVPETLHGALRPYQERGFQWLAAMRGLGFGVCLADDMGLGKTIQVITCLLDGGIGAVDQSPALIICPTSLLGNWQRELKRFSPDLSLYIHHGNQRLHGESFQESVREYDIVLTTYHLAGRDGSDLSAVYWSSIVLDEAQYIKNARTKQAQSVMKLSAPHRIAMTGTPVENRLSELWSIFQFLNPGYLGTASSFRQRYSTPGSTTGEERGSALRELHRLVSPFMLRRLKSDPDIRKDLPEKLELKSYCVLTPEQAGLYRGVVDQLLGTLEGQIGMARKGLVLSSLTKLKQICDHPGLIVPGRADAGKTENSGKMERLLELVETIRENGESALIFTQYVSMGELLVSRLAKIFGEEPYFLHGGLAKTRRDEIVHNFQKGEGPDIFVLSLRAGGVGLNLTRASHVIHYDRWWNPAVENQATDRVFRIGQSRNVQVHKLICQGTLEERIDELIESKRALSEQVVGSGEHWLTEMSDDELRGLIALQNDVWID</sequence>
<dbReference type="CDD" id="cd18793">
    <property type="entry name" value="SF2_C_SNF"/>
    <property type="match status" value="1"/>
</dbReference>
<name>A0A222WTP6_9BACL</name>
<dbReference type="SUPFAM" id="SSF52540">
    <property type="entry name" value="P-loop containing nucleoside triphosphate hydrolases"/>
    <property type="match status" value="2"/>
</dbReference>
<evidence type="ECO:0000313" key="5">
    <source>
        <dbReference type="Proteomes" id="UP000214666"/>
    </source>
</evidence>
<accession>A0A222WTP6</accession>
<dbReference type="Pfam" id="PF12419">
    <property type="entry name" value="DUF3670"/>
    <property type="match status" value="1"/>
</dbReference>
<dbReference type="SMART" id="SM00490">
    <property type="entry name" value="HELICc"/>
    <property type="match status" value="1"/>
</dbReference>
<evidence type="ECO:0000259" key="3">
    <source>
        <dbReference type="PROSITE" id="PS51194"/>
    </source>
</evidence>
<dbReference type="Gene3D" id="3.40.50.10810">
    <property type="entry name" value="Tandem AAA-ATPase domain"/>
    <property type="match status" value="1"/>
</dbReference>
<dbReference type="SMART" id="SM00487">
    <property type="entry name" value="DEXDc"/>
    <property type="match status" value="1"/>
</dbReference>
<dbReference type="PROSITE" id="PS51194">
    <property type="entry name" value="HELICASE_CTER"/>
    <property type="match status" value="1"/>
</dbReference>
<dbReference type="PROSITE" id="PS51192">
    <property type="entry name" value="HELICASE_ATP_BIND_1"/>
    <property type="match status" value="1"/>
</dbReference>
<dbReference type="Pfam" id="PF00271">
    <property type="entry name" value="Helicase_C"/>
    <property type="match status" value="1"/>
</dbReference>
<keyword evidence="4" id="KW-0347">Helicase</keyword>
<dbReference type="Pfam" id="PF00176">
    <property type="entry name" value="SNF2-rel_dom"/>
    <property type="match status" value="1"/>
</dbReference>
<evidence type="ECO:0000313" key="4">
    <source>
        <dbReference type="EMBL" id="ASR49254.1"/>
    </source>
</evidence>
<dbReference type="STRING" id="172713.GCA_001705305_00372"/>
<dbReference type="AlphaFoldDB" id="A0A222WTP6"/>
<dbReference type="InterPro" id="IPR001650">
    <property type="entry name" value="Helicase_C-like"/>
</dbReference>
<dbReference type="RefSeq" id="WP_094156473.1">
    <property type="nucleotide sequence ID" value="NZ_CP020028.1"/>
</dbReference>
<dbReference type="GO" id="GO:0005524">
    <property type="term" value="F:ATP binding"/>
    <property type="evidence" value="ECO:0007669"/>
    <property type="project" value="InterPro"/>
</dbReference>
<dbReference type="GO" id="GO:0004386">
    <property type="term" value="F:helicase activity"/>
    <property type="evidence" value="ECO:0007669"/>
    <property type="project" value="UniProtKB-KW"/>
</dbReference>
<keyword evidence="5" id="KW-1185">Reference proteome</keyword>
<dbReference type="InterPro" id="IPR022138">
    <property type="entry name" value="DUF3670"/>
</dbReference>
<proteinExistence type="predicted"/>
<gene>
    <name evidence="4" type="ORF">B4V02_22395</name>
</gene>
<dbReference type="FunFam" id="3.40.50.300:FF:000533">
    <property type="entry name" value="Helicase, Snf2 family"/>
    <property type="match status" value="1"/>
</dbReference>
<dbReference type="InterPro" id="IPR038718">
    <property type="entry name" value="SNF2-like_sf"/>
</dbReference>
<evidence type="ECO:0000256" key="1">
    <source>
        <dbReference type="ARBA" id="ARBA00022801"/>
    </source>
</evidence>
<dbReference type="InterPro" id="IPR000330">
    <property type="entry name" value="SNF2_N"/>
</dbReference>